<comment type="similarity">
    <text evidence="1">Belongs to the pseudomonas-type ThrB family.</text>
</comment>
<dbReference type="GO" id="GO:0009088">
    <property type="term" value="P:threonine biosynthetic process"/>
    <property type="evidence" value="ECO:0007669"/>
    <property type="project" value="TreeGrafter"/>
</dbReference>
<feature type="compositionally biased region" description="Basic residues" evidence="2">
    <location>
        <begin position="140"/>
        <end position="154"/>
    </location>
</feature>
<evidence type="ECO:0000256" key="1">
    <source>
        <dbReference type="ARBA" id="ARBA00038240"/>
    </source>
</evidence>
<sequence length="359" mass="39733">MRHRHSAAGATEEPSLLWPSFSLPFHNAGHEDRPEHARGRVHRRSRGRCVCVRPRHAQRAVPPRLQPRLRPHVRGRPPCRGAAARGAATRRTQRGVRGRLARAPAARGGLRGRLPARAGRRRGGALAAARRHAAADALRAPRRRTARGGRRRRGDHGSRPRAAACGGRQLRRPREPLCARTRSPAAAPLAHAVGRADDDRCLAHRIRHVAQRLADRVGAMPGLSRVHCHGDCHGSNNFMRDGPGGRVASFFDFDEAGPGYLAYELSVYLWAMLPRKPGGTLDADALERWRRYLAGYRAARAVPEADLEAIPPFIAVRQFWLMGEYAGRASVWGTESIPTSWLRKQVDLLQSWETMAVPA</sequence>
<feature type="domain" description="Aminoglycoside phosphotransferase" evidence="3">
    <location>
        <begin position="115"/>
        <end position="300"/>
    </location>
</feature>
<evidence type="ECO:0000313" key="4">
    <source>
        <dbReference type="EMBL" id="MBC5784582.1"/>
    </source>
</evidence>
<dbReference type="Gene3D" id="3.90.1200.10">
    <property type="match status" value="1"/>
</dbReference>
<protein>
    <submittedName>
        <fullName evidence="4">Phosphotransferase</fullName>
    </submittedName>
</protein>
<feature type="compositionally biased region" description="Basic residues" evidence="2">
    <location>
        <begin position="91"/>
        <end position="100"/>
    </location>
</feature>
<dbReference type="PANTHER" id="PTHR21064:SF6">
    <property type="entry name" value="AMINOGLYCOSIDE PHOSPHOTRANSFERASE DOMAIN-CONTAINING PROTEIN"/>
    <property type="match status" value="1"/>
</dbReference>
<dbReference type="InterPro" id="IPR011009">
    <property type="entry name" value="Kinase-like_dom_sf"/>
</dbReference>
<dbReference type="AlphaFoldDB" id="A0A923MVM6"/>
<feature type="compositionally biased region" description="Low complexity" evidence="2">
    <location>
        <begin position="78"/>
        <end position="90"/>
    </location>
</feature>
<dbReference type="Proteomes" id="UP000608513">
    <property type="component" value="Unassembled WGS sequence"/>
</dbReference>
<comment type="caution">
    <text evidence="4">The sequence shown here is derived from an EMBL/GenBank/DDBJ whole genome shotgun (WGS) entry which is preliminary data.</text>
</comment>
<dbReference type="SUPFAM" id="SSF56112">
    <property type="entry name" value="Protein kinase-like (PK-like)"/>
    <property type="match status" value="1"/>
</dbReference>
<dbReference type="InterPro" id="IPR002575">
    <property type="entry name" value="Aminoglycoside_PTrfase"/>
</dbReference>
<name>A0A923MVM6_9BURK</name>
<organism evidence="4 5">
    <name type="scientific">Ramlibacter cellulosilyticus</name>
    <dbReference type="NCBI Taxonomy" id="2764187"/>
    <lineage>
        <taxon>Bacteria</taxon>
        <taxon>Pseudomonadati</taxon>
        <taxon>Pseudomonadota</taxon>
        <taxon>Betaproteobacteria</taxon>
        <taxon>Burkholderiales</taxon>
        <taxon>Comamonadaceae</taxon>
        <taxon>Ramlibacter</taxon>
    </lineage>
</organism>
<dbReference type="InterPro" id="IPR050249">
    <property type="entry name" value="Pseudomonas-type_ThrB"/>
</dbReference>
<feature type="region of interest" description="Disordered" evidence="2">
    <location>
        <begin position="68"/>
        <end position="107"/>
    </location>
</feature>
<gene>
    <name evidence="4" type="ORF">H8N03_16660</name>
</gene>
<feature type="region of interest" description="Disordered" evidence="2">
    <location>
        <begin position="131"/>
        <end position="183"/>
    </location>
</feature>
<dbReference type="Pfam" id="PF01636">
    <property type="entry name" value="APH"/>
    <property type="match status" value="1"/>
</dbReference>
<dbReference type="GO" id="GO:0004413">
    <property type="term" value="F:homoserine kinase activity"/>
    <property type="evidence" value="ECO:0007669"/>
    <property type="project" value="TreeGrafter"/>
</dbReference>
<reference evidence="4" key="1">
    <citation type="submission" date="2020-08" db="EMBL/GenBank/DDBJ databases">
        <title>Ramlibacter sp. USB13 16S ribosomal RNA gene genome sequencing and assembly.</title>
        <authorList>
            <person name="Kang M."/>
        </authorList>
    </citation>
    <scope>NUCLEOTIDE SEQUENCE</scope>
    <source>
        <strain evidence="4">USB13</strain>
    </source>
</reference>
<keyword evidence="5" id="KW-1185">Reference proteome</keyword>
<evidence type="ECO:0000259" key="3">
    <source>
        <dbReference type="Pfam" id="PF01636"/>
    </source>
</evidence>
<evidence type="ECO:0000256" key="2">
    <source>
        <dbReference type="SAM" id="MobiDB-lite"/>
    </source>
</evidence>
<evidence type="ECO:0000313" key="5">
    <source>
        <dbReference type="Proteomes" id="UP000608513"/>
    </source>
</evidence>
<dbReference type="EMBL" id="JACORT010000007">
    <property type="protein sequence ID" value="MBC5784582.1"/>
    <property type="molecule type" value="Genomic_DNA"/>
</dbReference>
<feature type="compositionally biased region" description="Basic residues" evidence="2">
    <location>
        <begin position="68"/>
        <end position="77"/>
    </location>
</feature>
<proteinExistence type="inferred from homology"/>
<accession>A0A923MVM6</accession>
<dbReference type="PANTHER" id="PTHR21064">
    <property type="entry name" value="AMINOGLYCOSIDE PHOSPHOTRANSFERASE DOMAIN-CONTAINING PROTEIN-RELATED"/>
    <property type="match status" value="1"/>
</dbReference>